<evidence type="ECO:0000313" key="11">
    <source>
        <dbReference type="Proteomes" id="UP000603317"/>
    </source>
</evidence>
<comment type="subcellular location">
    <subcellularLocation>
        <location evidence="1">Cell membrane</location>
        <topology evidence="1">Multi-pass membrane protein</topology>
    </subcellularLocation>
</comment>
<comment type="caution">
    <text evidence="10">The sequence shown here is derived from an EMBL/GenBank/DDBJ whole genome shotgun (WGS) entry which is preliminary data.</text>
</comment>
<evidence type="ECO:0000313" key="10">
    <source>
        <dbReference type="EMBL" id="GFZ99484.1"/>
    </source>
</evidence>
<dbReference type="SUPFAM" id="SSF103481">
    <property type="entry name" value="Multidrug resistance efflux transporter EmrE"/>
    <property type="match status" value="2"/>
</dbReference>
<dbReference type="PANTHER" id="PTHR22911">
    <property type="entry name" value="ACYL-MALONYL CONDENSING ENZYME-RELATED"/>
    <property type="match status" value="1"/>
</dbReference>
<keyword evidence="5 8" id="KW-0812">Transmembrane</keyword>
<comment type="similarity">
    <text evidence="2">Belongs to the EamA transporter family.</text>
</comment>
<dbReference type="InterPro" id="IPR004626">
    <property type="entry name" value="RarD"/>
</dbReference>
<dbReference type="Proteomes" id="UP000603317">
    <property type="component" value="Unassembled WGS sequence"/>
</dbReference>
<evidence type="ECO:0000256" key="5">
    <source>
        <dbReference type="ARBA" id="ARBA00022692"/>
    </source>
</evidence>
<feature type="transmembrane region" description="Helical" evidence="8">
    <location>
        <begin position="159"/>
        <end position="176"/>
    </location>
</feature>
<protein>
    <submittedName>
        <fullName evidence="10">Chloramphenicol resistance permease RarD</fullName>
    </submittedName>
</protein>
<dbReference type="PANTHER" id="PTHR22911:SF137">
    <property type="entry name" value="SOLUTE CARRIER FAMILY 35 MEMBER G2-RELATED"/>
    <property type="match status" value="1"/>
</dbReference>
<reference evidence="11" key="1">
    <citation type="journal article" date="2019" name="Int. J. Syst. Evol. Microbiol.">
        <title>The Global Catalogue of Microorganisms (GCM) 10K type strain sequencing project: providing services to taxonomists for standard genome sequencing and annotation.</title>
        <authorList>
            <consortium name="The Broad Institute Genomics Platform"/>
            <consortium name="The Broad Institute Genome Sequencing Center for Infectious Disease"/>
            <person name="Wu L."/>
            <person name="Ma J."/>
        </authorList>
    </citation>
    <scope>NUCLEOTIDE SEQUENCE [LARGE SCALE GENOMIC DNA]</scope>
    <source>
        <strain evidence="11">CGMCC 1.15297</strain>
    </source>
</reference>
<dbReference type="NCBIfam" id="TIGR00688">
    <property type="entry name" value="rarD"/>
    <property type="match status" value="1"/>
</dbReference>
<dbReference type="InterPro" id="IPR000620">
    <property type="entry name" value="EamA_dom"/>
</dbReference>
<proteinExistence type="inferred from homology"/>
<feature type="transmembrane region" description="Helical" evidence="8">
    <location>
        <begin position="70"/>
        <end position="87"/>
    </location>
</feature>
<feature type="transmembrane region" description="Helical" evidence="8">
    <location>
        <begin position="130"/>
        <end position="152"/>
    </location>
</feature>
<organism evidence="10 11">
    <name type="scientific">Blastomonas marina</name>
    <dbReference type="NCBI Taxonomy" id="1867408"/>
    <lineage>
        <taxon>Bacteria</taxon>
        <taxon>Pseudomonadati</taxon>
        <taxon>Pseudomonadota</taxon>
        <taxon>Alphaproteobacteria</taxon>
        <taxon>Sphingomonadales</taxon>
        <taxon>Sphingomonadaceae</taxon>
        <taxon>Blastomonas</taxon>
    </lineage>
</organism>
<feature type="transmembrane region" description="Helical" evidence="8">
    <location>
        <begin position="210"/>
        <end position="229"/>
    </location>
</feature>
<name>A0ABQ1F4S4_9SPHN</name>
<feature type="transmembrane region" description="Helical" evidence="8">
    <location>
        <begin position="182"/>
        <end position="198"/>
    </location>
</feature>
<keyword evidence="6 8" id="KW-1133">Transmembrane helix</keyword>
<sequence>MVSAQLGVRAANGKLLAVRRSRDYGPRMTTPPIPEAKPSGLAAAIGAYTLWGLMPLYLLTVKTVPPVEFVGWRILWTIPLCFVILVFRKQMGEFLAIFRNRRALLVLAAAATLVATNWVVYVLAIQRGNLYAASLGYYINPLVNVFLGTVVLGEKMSRMLWVAVVLAGIGVAILLGGALTTLWISLTLALSFGTYGLLKKTVQAGAVPGLTMETVLLAAPAAATCWWFAQSPTGSSFTQSVELSALIMLGGAWTAIPLLLFAIAARRMDYSVLGFIQFLAPTMVFILGLTVFDEPLKPVQLASFGFIWAALALFVWELWRGKRRARPTAT</sequence>
<evidence type="ECO:0000256" key="7">
    <source>
        <dbReference type="ARBA" id="ARBA00023136"/>
    </source>
</evidence>
<evidence type="ECO:0000256" key="2">
    <source>
        <dbReference type="ARBA" id="ARBA00007362"/>
    </source>
</evidence>
<accession>A0ABQ1F4S4</accession>
<gene>
    <name evidence="10" type="primary">rarD-1</name>
    <name evidence="10" type="ORF">GCM10010923_04730</name>
</gene>
<evidence type="ECO:0000256" key="1">
    <source>
        <dbReference type="ARBA" id="ARBA00004651"/>
    </source>
</evidence>
<feature type="transmembrane region" description="Helical" evidence="8">
    <location>
        <begin position="241"/>
        <end position="265"/>
    </location>
</feature>
<feature type="transmembrane region" description="Helical" evidence="8">
    <location>
        <begin position="103"/>
        <end position="124"/>
    </location>
</feature>
<evidence type="ECO:0000256" key="8">
    <source>
        <dbReference type="SAM" id="Phobius"/>
    </source>
</evidence>
<dbReference type="EMBL" id="BMID01000001">
    <property type="protein sequence ID" value="GFZ99484.1"/>
    <property type="molecule type" value="Genomic_DNA"/>
</dbReference>
<feature type="transmembrane region" description="Helical" evidence="8">
    <location>
        <begin position="272"/>
        <end position="292"/>
    </location>
</feature>
<evidence type="ECO:0000259" key="9">
    <source>
        <dbReference type="Pfam" id="PF00892"/>
    </source>
</evidence>
<evidence type="ECO:0000256" key="4">
    <source>
        <dbReference type="ARBA" id="ARBA00022475"/>
    </source>
</evidence>
<feature type="transmembrane region" description="Helical" evidence="8">
    <location>
        <begin position="40"/>
        <end position="58"/>
    </location>
</feature>
<feature type="domain" description="EamA" evidence="9">
    <location>
        <begin position="39"/>
        <end position="175"/>
    </location>
</feature>
<dbReference type="Pfam" id="PF00892">
    <property type="entry name" value="EamA"/>
    <property type="match status" value="1"/>
</dbReference>
<keyword evidence="7 8" id="KW-0472">Membrane</keyword>
<evidence type="ECO:0000256" key="6">
    <source>
        <dbReference type="ARBA" id="ARBA00022989"/>
    </source>
</evidence>
<evidence type="ECO:0000256" key="3">
    <source>
        <dbReference type="ARBA" id="ARBA00022448"/>
    </source>
</evidence>
<dbReference type="InterPro" id="IPR037185">
    <property type="entry name" value="EmrE-like"/>
</dbReference>
<feature type="transmembrane region" description="Helical" evidence="8">
    <location>
        <begin position="298"/>
        <end position="319"/>
    </location>
</feature>
<keyword evidence="11" id="KW-1185">Reference proteome</keyword>
<keyword evidence="3" id="KW-0813">Transport</keyword>
<keyword evidence="4" id="KW-1003">Cell membrane</keyword>